<dbReference type="EMBL" id="CP036425">
    <property type="protein sequence ID" value="QDU33777.1"/>
    <property type="molecule type" value="Genomic_DNA"/>
</dbReference>
<reference evidence="2 3" key="1">
    <citation type="submission" date="2019-02" db="EMBL/GenBank/DDBJ databases">
        <title>Deep-cultivation of Planctomycetes and their phenomic and genomic characterization uncovers novel biology.</title>
        <authorList>
            <person name="Wiegand S."/>
            <person name="Jogler M."/>
            <person name="Boedeker C."/>
            <person name="Pinto D."/>
            <person name="Vollmers J."/>
            <person name="Rivas-Marin E."/>
            <person name="Kohn T."/>
            <person name="Peeters S.H."/>
            <person name="Heuer A."/>
            <person name="Rast P."/>
            <person name="Oberbeckmann S."/>
            <person name="Bunk B."/>
            <person name="Jeske O."/>
            <person name="Meyerdierks A."/>
            <person name="Storesund J.E."/>
            <person name="Kallscheuer N."/>
            <person name="Luecker S."/>
            <person name="Lage O.M."/>
            <person name="Pohl T."/>
            <person name="Merkel B.J."/>
            <person name="Hornburger P."/>
            <person name="Mueller R.-W."/>
            <person name="Bruemmer F."/>
            <person name="Labrenz M."/>
            <person name="Spormann A.M."/>
            <person name="Op den Camp H."/>
            <person name="Overmann J."/>
            <person name="Amann R."/>
            <person name="Jetten M.S.M."/>
            <person name="Mascher T."/>
            <person name="Medema M.H."/>
            <person name="Devos D.P."/>
            <person name="Kaster A.-K."/>
            <person name="Ovreas L."/>
            <person name="Rohde M."/>
            <person name="Galperin M.Y."/>
            <person name="Jogler C."/>
        </authorList>
    </citation>
    <scope>NUCLEOTIDE SEQUENCE [LARGE SCALE GENOMIC DNA]</scope>
    <source>
        <strain evidence="2 3">KS4</strain>
    </source>
</reference>
<proteinExistence type="predicted"/>
<dbReference type="GO" id="GO:0006270">
    <property type="term" value="P:DNA replication initiation"/>
    <property type="evidence" value="ECO:0007669"/>
    <property type="project" value="InterPro"/>
</dbReference>
<gene>
    <name evidence="2" type="ORF">KS4_18340</name>
</gene>
<dbReference type="InterPro" id="IPR010921">
    <property type="entry name" value="Trp_repressor/repl_initiator"/>
</dbReference>
<dbReference type="SUPFAM" id="SSF48295">
    <property type="entry name" value="TrpR-like"/>
    <property type="match status" value="1"/>
</dbReference>
<evidence type="ECO:0000313" key="2">
    <source>
        <dbReference type="EMBL" id="QDU33777.1"/>
    </source>
</evidence>
<evidence type="ECO:0000259" key="1">
    <source>
        <dbReference type="SMART" id="SM00760"/>
    </source>
</evidence>
<dbReference type="Gene3D" id="1.10.1750.10">
    <property type="match status" value="1"/>
</dbReference>
<dbReference type="GO" id="GO:0006275">
    <property type="term" value="P:regulation of DNA replication"/>
    <property type="evidence" value="ECO:0007669"/>
    <property type="project" value="InterPro"/>
</dbReference>
<feature type="domain" description="Chromosomal replication initiator DnaA C-terminal" evidence="1">
    <location>
        <begin position="7"/>
        <end position="76"/>
    </location>
</feature>
<dbReference type="InterPro" id="IPR013159">
    <property type="entry name" value="DnaA_C"/>
</dbReference>
<accession>A0A517YU97</accession>
<dbReference type="RefSeq" id="WP_145077078.1">
    <property type="nucleotide sequence ID" value="NZ_CP036425.1"/>
</dbReference>
<dbReference type="GO" id="GO:0005524">
    <property type="term" value="F:ATP binding"/>
    <property type="evidence" value="ECO:0007669"/>
    <property type="project" value="InterPro"/>
</dbReference>
<dbReference type="SMART" id="SM00760">
    <property type="entry name" value="Bac_DnaA_C"/>
    <property type="match status" value="1"/>
</dbReference>
<dbReference type="KEGG" id="pcor:KS4_18340"/>
<protein>
    <recommendedName>
        <fullName evidence="1">Chromosomal replication initiator DnaA C-terminal domain-containing protein</fullName>
    </recommendedName>
</protein>
<name>A0A517YU97_9BACT</name>
<evidence type="ECO:0000313" key="3">
    <source>
        <dbReference type="Proteomes" id="UP000317369"/>
    </source>
</evidence>
<sequence length="117" mass="13931">MRRRLLTSGDVLDVAGRFSRYSVEEIISNDRRLEPRRIRHACAHIMRERCGMTLQEIATSLGRKKHNAALNMIRRATEDFDVQCYVREFESELRNINAVWWSQTKETHRRCEDEHTV</sequence>
<dbReference type="GO" id="GO:0043565">
    <property type="term" value="F:sequence-specific DNA binding"/>
    <property type="evidence" value="ECO:0007669"/>
    <property type="project" value="InterPro"/>
</dbReference>
<dbReference type="AlphaFoldDB" id="A0A517YU97"/>
<dbReference type="Proteomes" id="UP000317369">
    <property type="component" value="Chromosome"/>
</dbReference>
<keyword evidence="3" id="KW-1185">Reference proteome</keyword>
<organism evidence="2 3">
    <name type="scientific">Poriferisphaera corsica</name>
    <dbReference type="NCBI Taxonomy" id="2528020"/>
    <lineage>
        <taxon>Bacteria</taxon>
        <taxon>Pseudomonadati</taxon>
        <taxon>Planctomycetota</taxon>
        <taxon>Phycisphaerae</taxon>
        <taxon>Phycisphaerales</taxon>
        <taxon>Phycisphaeraceae</taxon>
        <taxon>Poriferisphaera</taxon>
    </lineage>
</organism>